<dbReference type="SMART" id="SM00283">
    <property type="entry name" value="MA"/>
    <property type="match status" value="1"/>
</dbReference>
<dbReference type="InterPro" id="IPR000014">
    <property type="entry name" value="PAS"/>
</dbReference>
<keyword evidence="6" id="KW-0472">Membrane</keyword>
<dbReference type="GO" id="GO:0007165">
    <property type="term" value="P:signal transduction"/>
    <property type="evidence" value="ECO:0007669"/>
    <property type="project" value="UniProtKB-KW"/>
</dbReference>
<dbReference type="EMBL" id="PPGH01000037">
    <property type="protein sequence ID" value="PQJ95560.1"/>
    <property type="molecule type" value="Genomic_DNA"/>
</dbReference>
<feature type="domain" description="PAS" evidence="8">
    <location>
        <begin position="25"/>
        <end position="76"/>
    </location>
</feature>
<dbReference type="GO" id="GO:0005886">
    <property type="term" value="C:plasma membrane"/>
    <property type="evidence" value="ECO:0007669"/>
    <property type="project" value="TreeGrafter"/>
</dbReference>
<dbReference type="NCBIfam" id="TIGR00229">
    <property type="entry name" value="sensory_box"/>
    <property type="match status" value="1"/>
</dbReference>
<dbReference type="PROSITE" id="PS50112">
    <property type="entry name" value="PAS"/>
    <property type="match status" value="1"/>
</dbReference>
<dbReference type="OrthoDB" id="9781845at2"/>
<proteinExistence type="inferred from homology"/>
<dbReference type="Pfam" id="PF18947">
    <property type="entry name" value="HAMP_2"/>
    <property type="match status" value="1"/>
</dbReference>
<dbReference type="PROSITE" id="PS50885">
    <property type="entry name" value="HAMP"/>
    <property type="match status" value="2"/>
</dbReference>
<dbReference type="InterPro" id="IPR004089">
    <property type="entry name" value="MCPsignal_dom"/>
</dbReference>
<evidence type="ECO:0000259" key="8">
    <source>
        <dbReference type="PROSITE" id="PS50112"/>
    </source>
</evidence>
<comment type="similarity">
    <text evidence="4">Belongs to the methyl-accepting chemotaxis (MCP) protein family.</text>
</comment>
<dbReference type="RefSeq" id="WP_105074583.1">
    <property type="nucleotide sequence ID" value="NZ_PPGH01000037.1"/>
</dbReference>
<dbReference type="Gene3D" id="6.10.340.10">
    <property type="match status" value="1"/>
</dbReference>
<dbReference type="SMART" id="SM00304">
    <property type="entry name" value="HAMP"/>
    <property type="match status" value="2"/>
</dbReference>
<keyword evidence="6" id="KW-0812">Transmembrane</keyword>
<dbReference type="InterPro" id="IPR013655">
    <property type="entry name" value="PAS_fold_3"/>
</dbReference>
<dbReference type="CDD" id="cd11386">
    <property type="entry name" value="MCP_signal"/>
    <property type="match status" value="1"/>
</dbReference>
<feature type="domain" description="HAMP" evidence="9">
    <location>
        <begin position="579"/>
        <end position="631"/>
    </location>
</feature>
<keyword evidence="3 5" id="KW-0807">Transducer</keyword>
<dbReference type="InterPro" id="IPR051310">
    <property type="entry name" value="MCP_chemotaxis"/>
</dbReference>
<dbReference type="CDD" id="cd00130">
    <property type="entry name" value="PAS"/>
    <property type="match status" value="1"/>
</dbReference>
<dbReference type="Pfam" id="PF00672">
    <property type="entry name" value="HAMP"/>
    <property type="match status" value="1"/>
</dbReference>
<feature type="domain" description="Methyl-accepting transducer" evidence="7">
    <location>
        <begin position="636"/>
        <end position="865"/>
    </location>
</feature>
<evidence type="ECO:0000259" key="9">
    <source>
        <dbReference type="PROSITE" id="PS50885"/>
    </source>
</evidence>
<gene>
    <name evidence="10" type="ORF">CXB77_15650</name>
</gene>
<organism evidence="10 11">
    <name type="scientific">Chromatium okenii</name>
    <dbReference type="NCBI Taxonomy" id="61644"/>
    <lineage>
        <taxon>Bacteria</taxon>
        <taxon>Pseudomonadati</taxon>
        <taxon>Pseudomonadota</taxon>
        <taxon>Gammaproteobacteria</taxon>
        <taxon>Chromatiales</taxon>
        <taxon>Chromatiaceae</taxon>
        <taxon>Chromatium</taxon>
    </lineage>
</organism>
<evidence type="ECO:0000256" key="4">
    <source>
        <dbReference type="ARBA" id="ARBA00029447"/>
    </source>
</evidence>
<feature type="transmembrane region" description="Helical" evidence="6">
    <location>
        <begin position="337"/>
        <end position="356"/>
    </location>
</feature>
<dbReference type="GO" id="GO:0006935">
    <property type="term" value="P:chemotaxis"/>
    <property type="evidence" value="ECO:0007669"/>
    <property type="project" value="InterPro"/>
</dbReference>
<dbReference type="Gene3D" id="1.10.287.950">
    <property type="entry name" value="Methyl-accepting chemotaxis protein"/>
    <property type="match status" value="1"/>
</dbReference>
<dbReference type="InterPro" id="IPR004090">
    <property type="entry name" value="Chemotax_Me-accpt_rcpt"/>
</dbReference>
<comment type="subcellular location">
    <subcellularLocation>
        <location evidence="1">Membrane</location>
    </subcellularLocation>
</comment>
<dbReference type="PROSITE" id="PS50111">
    <property type="entry name" value="CHEMOTAXIS_TRANSDUC_2"/>
    <property type="match status" value="1"/>
</dbReference>
<dbReference type="InterPro" id="IPR035965">
    <property type="entry name" value="PAS-like_dom_sf"/>
</dbReference>
<dbReference type="Gene3D" id="3.30.450.20">
    <property type="entry name" value="PAS domain"/>
    <property type="match status" value="2"/>
</dbReference>
<dbReference type="InterPro" id="IPR003660">
    <property type="entry name" value="HAMP_dom"/>
</dbReference>
<sequence length="978" mass="107446">MRTNLPVTNIEHLMRDDQLIVSSTDLQGVITQCNRDFVEISGFTEEELLGAPHNLIRHPDMPAVAFEDLWKTIEAGHPWTGIVKNRCKNGDFYWVEANISALRQHEKITGYISVRRKPSREQIAAAEALYARLRAGKPAQPLLARIKTWINEIYITRALPGGLAFISVLFVVAIALSLSSLQQATAQMRRISEQTQVLEQAYHDMYNHGLQMTAAMRYLLLEPKDQQARNNLTQSGQIFADAQEQARRVAVDNALLIKNLDDIAAGRQQHIAAQTRVLERIDSGDLFAAKVIYNQEDNTIWRTYRRFIIDAFNQVRNDAQNERDTLMAAATRAERNAIVFSVLAILTALLLSLWLVRKITRPLKMTLGHLAAISDGNYHNHIETIDKDELGLMLLAVKSVQARLDYDIQHAKRVARENLCIRVGLDHVTMPVTISNDRHQLVYLNAAAQTFWRKLSNDLARHHPDFNAEKMLGANLADYFEDEETRTLYRTSLSASLTLNTSIGGRDLRVTPSPVLDEFGAYSGRVTLWTDRTTEVIAENEIAATIKAAASGDFTHRIEIDGKEGFFLQLALGLNQLMEIVAHGLTDVASILNAIARGDLTQTMNANYTGTFGQLQHDTNDTVTRLREVIGNILDASTMISNAAKEIAAGNTDLSNRTEEQAASLEHTAGSMEQINATVKLNAQNAGQANQLSQDANTLAMRGGEMVQRVVQTMGAIQTSSKKIADIISVIDGIAFQTNILALNAAVEAARAGEQGRGFAVVAAEVRNLAQRSAQAAKEIKGLIADSVAHVESGAQLAGQAGGTMNEVVTSFRQVAVLIDEITRASREQSVGIEQVTYAVAKMDEVTQQNAALVEQAAAAAESLEEQTDALSQAVGRFKIKAIEASAQSSAGKMLESKPIIHEDCERLAGCPFFNDKMSGSAATAALFKQKYCHGDKNTCARYSVLMALGKDKVPADLYPHQTERLSVLLGNTHHAAR</sequence>
<dbReference type="SUPFAM" id="SSF55785">
    <property type="entry name" value="PYP-like sensor domain (PAS domain)"/>
    <property type="match status" value="1"/>
</dbReference>
<dbReference type="InterPro" id="IPR001610">
    <property type="entry name" value="PAC"/>
</dbReference>
<keyword evidence="2" id="KW-0488">Methylation</keyword>
<dbReference type="SMART" id="SM00086">
    <property type="entry name" value="PAC"/>
    <property type="match status" value="1"/>
</dbReference>
<dbReference type="PRINTS" id="PR00260">
    <property type="entry name" value="CHEMTRNSDUCR"/>
</dbReference>
<dbReference type="Pfam" id="PF00015">
    <property type="entry name" value="MCPsignal"/>
    <property type="match status" value="1"/>
</dbReference>
<evidence type="ECO:0000256" key="2">
    <source>
        <dbReference type="ARBA" id="ARBA00022481"/>
    </source>
</evidence>
<evidence type="ECO:0000256" key="3">
    <source>
        <dbReference type="ARBA" id="ARBA00023224"/>
    </source>
</evidence>
<dbReference type="FunFam" id="1.10.287.950:FF:000001">
    <property type="entry name" value="Methyl-accepting chemotaxis sensory transducer"/>
    <property type="match status" value="1"/>
</dbReference>
<dbReference type="PANTHER" id="PTHR43531">
    <property type="entry name" value="PROTEIN ICFG"/>
    <property type="match status" value="1"/>
</dbReference>
<dbReference type="Pfam" id="PF08447">
    <property type="entry name" value="PAS_3"/>
    <property type="match status" value="1"/>
</dbReference>
<evidence type="ECO:0000259" key="7">
    <source>
        <dbReference type="PROSITE" id="PS50111"/>
    </source>
</evidence>
<accession>A0A2S7XP95</accession>
<protein>
    <submittedName>
        <fullName evidence="10">Chemotaxis protein</fullName>
    </submittedName>
</protein>
<dbReference type="SUPFAM" id="SSF58104">
    <property type="entry name" value="Methyl-accepting chemotaxis protein (MCP) signaling domain"/>
    <property type="match status" value="1"/>
</dbReference>
<comment type="caution">
    <text evidence="10">The sequence shown here is derived from an EMBL/GenBank/DDBJ whole genome shotgun (WGS) entry which is preliminary data.</text>
</comment>
<name>A0A2S7XP95_9GAMM</name>
<evidence type="ECO:0000313" key="11">
    <source>
        <dbReference type="Proteomes" id="UP000239936"/>
    </source>
</evidence>
<reference evidence="10 11" key="1">
    <citation type="submission" date="2018-01" db="EMBL/GenBank/DDBJ databases">
        <title>The complete genome sequence of Chromatium okenii LaCa, a purple sulfur bacterium with a turbulent life.</title>
        <authorList>
            <person name="Luedin S.M."/>
            <person name="Liechti N."/>
            <person name="Storelli N."/>
            <person name="Danza F."/>
            <person name="Wittwer M."/>
            <person name="Pothier J.F."/>
            <person name="Tonolla M.A."/>
        </authorList>
    </citation>
    <scope>NUCLEOTIDE SEQUENCE [LARGE SCALE GENOMIC DNA]</scope>
    <source>
        <strain evidence="10 11">LaCa</strain>
    </source>
</reference>
<keyword evidence="6" id="KW-1133">Transmembrane helix</keyword>
<dbReference type="AlphaFoldDB" id="A0A2S7XP95"/>
<evidence type="ECO:0000256" key="6">
    <source>
        <dbReference type="SAM" id="Phobius"/>
    </source>
</evidence>
<evidence type="ECO:0000256" key="1">
    <source>
        <dbReference type="ARBA" id="ARBA00004370"/>
    </source>
</evidence>
<keyword evidence="11" id="KW-1185">Reference proteome</keyword>
<evidence type="ECO:0000256" key="5">
    <source>
        <dbReference type="PROSITE-ProRule" id="PRU00284"/>
    </source>
</evidence>
<evidence type="ECO:0000313" key="10">
    <source>
        <dbReference type="EMBL" id="PQJ95560.1"/>
    </source>
</evidence>
<dbReference type="PANTHER" id="PTHR43531:SF14">
    <property type="entry name" value="METHYL-ACCEPTING CHEMOTAXIS PROTEIN I-RELATED"/>
    <property type="match status" value="1"/>
</dbReference>
<dbReference type="GO" id="GO:0004888">
    <property type="term" value="F:transmembrane signaling receptor activity"/>
    <property type="evidence" value="ECO:0007669"/>
    <property type="project" value="InterPro"/>
</dbReference>
<dbReference type="Proteomes" id="UP000239936">
    <property type="component" value="Unassembled WGS sequence"/>
</dbReference>
<feature type="transmembrane region" description="Helical" evidence="6">
    <location>
        <begin position="158"/>
        <end position="181"/>
    </location>
</feature>
<feature type="domain" description="HAMP" evidence="9">
    <location>
        <begin position="357"/>
        <end position="409"/>
    </location>
</feature>